<organism evidence="2 3">
    <name type="scientific">Sphingomonas kyeonggiensis</name>
    <dbReference type="NCBI Taxonomy" id="1268553"/>
    <lineage>
        <taxon>Bacteria</taxon>
        <taxon>Pseudomonadati</taxon>
        <taxon>Pseudomonadota</taxon>
        <taxon>Alphaproteobacteria</taxon>
        <taxon>Sphingomonadales</taxon>
        <taxon>Sphingomonadaceae</taxon>
        <taxon>Sphingomonas</taxon>
    </lineage>
</organism>
<sequence length="136" mass="14752">MVFRRMMCAALAGASLLMVGDGSAVAHRAAAQSVLTQIERGQWLLKERLGTERKVCFTNPNSFIQIAHGPAPCEQFIVSQDTHQATVVYTCTGRGKGRTTVTVETPRLVRIETQGVLDGAPFEQEYEGRRAPGSCG</sequence>
<evidence type="ECO:0000313" key="2">
    <source>
        <dbReference type="EMBL" id="MBB4840561.1"/>
    </source>
</evidence>
<accession>A0A7W7K4P0</accession>
<gene>
    <name evidence="2" type="ORF">HNP52_003653</name>
</gene>
<proteinExistence type="predicted"/>
<reference evidence="2 3" key="1">
    <citation type="submission" date="2020-08" db="EMBL/GenBank/DDBJ databases">
        <title>Functional genomics of gut bacteria from endangered species of beetles.</title>
        <authorList>
            <person name="Carlos-Shanley C."/>
        </authorList>
    </citation>
    <scope>NUCLEOTIDE SEQUENCE [LARGE SCALE GENOMIC DNA]</scope>
    <source>
        <strain evidence="2 3">S00224</strain>
    </source>
</reference>
<name>A0A7W7K4P0_9SPHN</name>
<keyword evidence="3" id="KW-1185">Reference proteome</keyword>
<dbReference type="RefSeq" id="WP_184169016.1">
    <property type="nucleotide sequence ID" value="NZ_JACHLN010000003.1"/>
</dbReference>
<evidence type="ECO:0000313" key="3">
    <source>
        <dbReference type="Proteomes" id="UP000575241"/>
    </source>
</evidence>
<evidence type="ECO:0008006" key="4">
    <source>
        <dbReference type="Google" id="ProtNLM"/>
    </source>
</evidence>
<dbReference type="AlphaFoldDB" id="A0A7W7K4P0"/>
<evidence type="ECO:0000256" key="1">
    <source>
        <dbReference type="SAM" id="SignalP"/>
    </source>
</evidence>
<feature type="chain" id="PRO_5031030073" description="DUF3617 family protein" evidence="1">
    <location>
        <begin position="27"/>
        <end position="136"/>
    </location>
</feature>
<dbReference type="Proteomes" id="UP000575241">
    <property type="component" value="Unassembled WGS sequence"/>
</dbReference>
<dbReference type="EMBL" id="JACHLN010000003">
    <property type="protein sequence ID" value="MBB4840561.1"/>
    <property type="molecule type" value="Genomic_DNA"/>
</dbReference>
<comment type="caution">
    <text evidence="2">The sequence shown here is derived from an EMBL/GenBank/DDBJ whole genome shotgun (WGS) entry which is preliminary data.</text>
</comment>
<feature type="signal peptide" evidence="1">
    <location>
        <begin position="1"/>
        <end position="26"/>
    </location>
</feature>
<protein>
    <recommendedName>
        <fullName evidence="4">DUF3617 family protein</fullName>
    </recommendedName>
</protein>
<keyword evidence="1" id="KW-0732">Signal</keyword>